<evidence type="ECO:0000256" key="11">
    <source>
        <dbReference type="ARBA" id="ARBA00023251"/>
    </source>
</evidence>
<dbReference type="Proteomes" id="UP001246690">
    <property type="component" value="Chromosome"/>
</dbReference>
<dbReference type="InterPro" id="IPR025857">
    <property type="entry name" value="MacB_PCD"/>
</dbReference>
<proteinExistence type="inferred from homology"/>
<dbReference type="PANTHER" id="PTHR30572">
    <property type="entry name" value="MEMBRANE COMPONENT OF TRANSPORTER-RELATED"/>
    <property type="match status" value="1"/>
</dbReference>
<dbReference type="Pfam" id="PF12704">
    <property type="entry name" value="MacB_PCD"/>
    <property type="match status" value="1"/>
</dbReference>
<evidence type="ECO:0000259" key="15">
    <source>
        <dbReference type="PROSITE" id="PS50893"/>
    </source>
</evidence>
<dbReference type="InterPro" id="IPR003439">
    <property type="entry name" value="ABC_transporter-like_ATP-bd"/>
</dbReference>
<dbReference type="PROSITE" id="PS50893">
    <property type="entry name" value="ABC_TRANSPORTER_2"/>
    <property type="match status" value="1"/>
</dbReference>
<keyword evidence="3" id="KW-1003">Cell membrane</keyword>
<evidence type="ECO:0000256" key="3">
    <source>
        <dbReference type="ARBA" id="ARBA00022475"/>
    </source>
</evidence>
<keyword evidence="17" id="KW-1185">Reference proteome</keyword>
<keyword evidence="10 14" id="KW-0472">Membrane</keyword>
<comment type="similarity">
    <text evidence="12">Belongs to the ABC transporter superfamily. Macrolide exporter (TC 3.A.1.122) family.</text>
</comment>
<dbReference type="RefSeq" id="WP_309875138.1">
    <property type="nucleotide sequence ID" value="NZ_CP133838.1"/>
</dbReference>
<organism evidence="16 17">
    <name type="scientific">Buttiauxella selenatireducens</name>
    <dbReference type="NCBI Taxonomy" id="3073902"/>
    <lineage>
        <taxon>Bacteria</taxon>
        <taxon>Pseudomonadati</taxon>
        <taxon>Pseudomonadota</taxon>
        <taxon>Gammaproteobacteria</taxon>
        <taxon>Enterobacterales</taxon>
        <taxon>Enterobacteriaceae</taxon>
        <taxon>Buttiauxella</taxon>
    </lineage>
</organism>
<dbReference type="Pfam" id="PF00005">
    <property type="entry name" value="ABC_tran"/>
    <property type="match status" value="1"/>
</dbReference>
<evidence type="ECO:0000256" key="9">
    <source>
        <dbReference type="ARBA" id="ARBA00022989"/>
    </source>
</evidence>
<keyword evidence="4" id="KW-0997">Cell inner membrane</keyword>
<keyword evidence="8" id="KW-1278">Translocase</keyword>
<dbReference type="InterPro" id="IPR017871">
    <property type="entry name" value="ABC_transporter-like_CS"/>
</dbReference>
<evidence type="ECO:0000256" key="4">
    <source>
        <dbReference type="ARBA" id="ARBA00022519"/>
    </source>
</evidence>
<evidence type="ECO:0000256" key="5">
    <source>
        <dbReference type="ARBA" id="ARBA00022692"/>
    </source>
</evidence>
<protein>
    <recommendedName>
        <fullName evidence="13">Pyoverdine export ATP-binding/permease protein PvdT</fullName>
    </recommendedName>
</protein>
<evidence type="ECO:0000256" key="14">
    <source>
        <dbReference type="SAM" id="Phobius"/>
    </source>
</evidence>
<gene>
    <name evidence="16" type="ORF">RHD99_15940</name>
</gene>
<dbReference type="InterPro" id="IPR027417">
    <property type="entry name" value="P-loop_NTPase"/>
</dbReference>
<feature type="domain" description="ABC transporter" evidence="15">
    <location>
        <begin position="9"/>
        <end position="247"/>
    </location>
</feature>
<evidence type="ECO:0000256" key="13">
    <source>
        <dbReference type="ARBA" id="ARBA00041199"/>
    </source>
</evidence>
<accession>A0ABY9SA37</accession>
<reference evidence="16 17" key="1">
    <citation type="submission" date="2023-09" db="EMBL/GenBank/DDBJ databases">
        <title>Buttiauxella selenatireducens sp. nov., isolated from the rhizosphere of Cardamine hupingshanesis.</title>
        <authorList>
            <person name="Zhang S."/>
            <person name="Xu Z."/>
            <person name="Wang H."/>
            <person name="Guo Y."/>
        </authorList>
    </citation>
    <scope>NUCLEOTIDE SEQUENCE [LARGE SCALE GENOMIC DNA]</scope>
    <source>
        <strain evidence="16 17">R73</strain>
    </source>
</reference>
<feature type="transmembrane region" description="Helical" evidence="14">
    <location>
        <begin position="575"/>
        <end position="601"/>
    </location>
</feature>
<feature type="transmembrane region" description="Helical" evidence="14">
    <location>
        <begin position="527"/>
        <end position="552"/>
    </location>
</feature>
<evidence type="ECO:0000256" key="10">
    <source>
        <dbReference type="ARBA" id="ARBA00023136"/>
    </source>
</evidence>
<evidence type="ECO:0000256" key="2">
    <source>
        <dbReference type="ARBA" id="ARBA00022448"/>
    </source>
</evidence>
<keyword evidence="7" id="KW-0067">ATP-binding</keyword>
<feature type="transmembrane region" description="Helical" evidence="14">
    <location>
        <begin position="613"/>
        <end position="634"/>
    </location>
</feature>
<evidence type="ECO:0000256" key="1">
    <source>
        <dbReference type="ARBA" id="ARBA00004429"/>
    </source>
</evidence>
<dbReference type="InterPro" id="IPR017911">
    <property type="entry name" value="MacB-like_ATP-bd"/>
</dbReference>
<evidence type="ECO:0000313" key="17">
    <source>
        <dbReference type="Proteomes" id="UP001246690"/>
    </source>
</evidence>
<dbReference type="SMART" id="SM00382">
    <property type="entry name" value="AAA"/>
    <property type="match status" value="1"/>
</dbReference>
<dbReference type="SUPFAM" id="SSF52540">
    <property type="entry name" value="P-loop containing nucleoside triphosphate hydrolases"/>
    <property type="match status" value="1"/>
</dbReference>
<keyword evidence="6" id="KW-0547">Nucleotide-binding</keyword>
<dbReference type="PROSITE" id="PS00211">
    <property type="entry name" value="ABC_TRANSPORTER_1"/>
    <property type="match status" value="1"/>
</dbReference>
<evidence type="ECO:0000256" key="8">
    <source>
        <dbReference type="ARBA" id="ARBA00022967"/>
    </source>
</evidence>
<dbReference type="InterPro" id="IPR003593">
    <property type="entry name" value="AAA+_ATPase"/>
</dbReference>
<evidence type="ECO:0000313" key="16">
    <source>
        <dbReference type="EMBL" id="WMY72952.1"/>
    </source>
</evidence>
<evidence type="ECO:0000256" key="6">
    <source>
        <dbReference type="ARBA" id="ARBA00022741"/>
    </source>
</evidence>
<name>A0ABY9SA37_9ENTR</name>
<evidence type="ECO:0000256" key="7">
    <source>
        <dbReference type="ARBA" id="ARBA00022840"/>
    </source>
</evidence>
<dbReference type="Pfam" id="PF02687">
    <property type="entry name" value="FtsX"/>
    <property type="match status" value="1"/>
</dbReference>
<dbReference type="CDD" id="cd03255">
    <property type="entry name" value="ABC_MJ0796_LolCDE_FtsE"/>
    <property type="match status" value="1"/>
</dbReference>
<evidence type="ECO:0000256" key="12">
    <source>
        <dbReference type="ARBA" id="ARBA00038388"/>
    </source>
</evidence>
<keyword evidence="2" id="KW-0813">Transport</keyword>
<dbReference type="PANTHER" id="PTHR30572:SF14">
    <property type="entry name" value="MACROLIDE EXPORT ATP-BINDING_PERMEASE PROTEIN MACB"/>
    <property type="match status" value="1"/>
</dbReference>
<dbReference type="InterPro" id="IPR050250">
    <property type="entry name" value="Macrolide_Exporter_MacB"/>
</dbReference>
<dbReference type="EMBL" id="CP133838">
    <property type="protein sequence ID" value="WMY72952.1"/>
    <property type="molecule type" value="Genomic_DNA"/>
</dbReference>
<sequence>MNTRNDIAIELKNISRCFSSGTEKITVLKEVSLSIQRGEMVAIIGASGSGKSTLMNIVGCLDKPTSGEMKLGDVATPSATPEQLAQLRSQHVGFIFQRYHLIPYLTAAENVAMPALYTDMSVAERNQRARSLLARLGLEERLHHKPAQLSGGQQQRVSIARALMNDADIILADEPTGALDSTNGKALMDILHSLHQDGRTIIIVTHDRAIANQAQRIIEISDGSVINSPSERHAVRTPITSALPITQSIARPKAWHNLGETIRGALHSLLGHRLRTFLSMLGIIIGISSVVSSIALGKGAQKDILQQISQLGSSTLEIRPGLGWDNPRPDFENSLTLADVKLLARQPYVDSLSPVVSKVTEISRNGKQVPVQLSGVSNSYFRVQGMHFSAGSNFTRQDIAARESLVIIDAETRRTLFARQENPVGQIIQLSGVPFRVAGVASQNTASWSGGNLSAWMPYTSLIERLSGEITIESILVRAGERESLKQIQGSIERLLIQSHGQKDFFTLTNDQMTKTIQDASDSMARFIAAIAGISLLVGGVGVMNIMLVSVIERTHEIGIRLSVGARPADIMRQFLIEAVVICLIGGMLGIGLSLIIGLIVNGLSDSITLLFTWQPLVLACGTSAIIGLCFGFFPARSASALQPTEALARE</sequence>
<dbReference type="Gene3D" id="3.40.50.300">
    <property type="entry name" value="P-loop containing nucleotide triphosphate hydrolases"/>
    <property type="match status" value="1"/>
</dbReference>
<keyword evidence="9 14" id="KW-1133">Transmembrane helix</keyword>
<keyword evidence="5 14" id="KW-0812">Transmembrane</keyword>
<dbReference type="InterPro" id="IPR003838">
    <property type="entry name" value="ABC3_permease_C"/>
</dbReference>
<keyword evidence="11" id="KW-0046">Antibiotic resistance</keyword>
<comment type="subcellular location">
    <subcellularLocation>
        <location evidence="1">Cell inner membrane</location>
        <topology evidence="1">Multi-pass membrane protein</topology>
    </subcellularLocation>
</comment>